<feature type="transmembrane region" description="Helical" evidence="2">
    <location>
        <begin position="174"/>
        <end position="196"/>
    </location>
</feature>
<dbReference type="InterPro" id="IPR019336">
    <property type="entry name" value="GPR180/TMEM145_TM"/>
</dbReference>
<comment type="caution">
    <text evidence="4">The sequence shown here is derived from an EMBL/GenBank/DDBJ whole genome shotgun (WGS) entry which is preliminary data.</text>
</comment>
<reference evidence="4 5" key="1">
    <citation type="journal article" date="2023" name="Commun. Biol.">
        <title>Genome analysis of Parmales, the sister group of diatoms, reveals the evolutionary specialization of diatoms from phago-mixotrophs to photoautotrophs.</title>
        <authorList>
            <person name="Ban H."/>
            <person name="Sato S."/>
            <person name="Yoshikawa S."/>
            <person name="Yamada K."/>
            <person name="Nakamura Y."/>
            <person name="Ichinomiya M."/>
            <person name="Sato N."/>
            <person name="Blanc-Mathieu R."/>
            <person name="Endo H."/>
            <person name="Kuwata A."/>
            <person name="Ogata H."/>
        </authorList>
    </citation>
    <scope>NUCLEOTIDE SEQUENCE [LARGE SCALE GENOMIC DNA]</scope>
</reference>
<evidence type="ECO:0000256" key="1">
    <source>
        <dbReference type="SAM" id="MobiDB-lite"/>
    </source>
</evidence>
<name>A0ABQ6MYB7_9STRA</name>
<feature type="transmembrane region" description="Helical" evidence="2">
    <location>
        <begin position="216"/>
        <end position="239"/>
    </location>
</feature>
<feature type="transmembrane region" description="Helical" evidence="2">
    <location>
        <begin position="350"/>
        <end position="373"/>
    </location>
</feature>
<evidence type="ECO:0000313" key="5">
    <source>
        <dbReference type="Proteomes" id="UP001165060"/>
    </source>
</evidence>
<dbReference type="InterPro" id="IPR047831">
    <property type="entry name" value="GPR180/TMEM145"/>
</dbReference>
<dbReference type="PANTHER" id="PTHR23252">
    <property type="entry name" value="INTIMAL THICKNESS RECEPTOR-RELATED"/>
    <property type="match status" value="1"/>
</dbReference>
<keyword evidence="2" id="KW-0472">Membrane</keyword>
<dbReference type="EMBL" id="BRYB01001875">
    <property type="protein sequence ID" value="GMI35408.1"/>
    <property type="molecule type" value="Genomic_DNA"/>
</dbReference>
<keyword evidence="2" id="KW-1133">Transmembrane helix</keyword>
<evidence type="ECO:0000313" key="4">
    <source>
        <dbReference type="EMBL" id="GMI35408.1"/>
    </source>
</evidence>
<feature type="region of interest" description="Disordered" evidence="1">
    <location>
        <begin position="482"/>
        <end position="501"/>
    </location>
</feature>
<organism evidence="4 5">
    <name type="scientific">Tetraparma gracilis</name>
    <dbReference type="NCBI Taxonomy" id="2962635"/>
    <lineage>
        <taxon>Eukaryota</taxon>
        <taxon>Sar</taxon>
        <taxon>Stramenopiles</taxon>
        <taxon>Ochrophyta</taxon>
        <taxon>Bolidophyceae</taxon>
        <taxon>Parmales</taxon>
        <taxon>Triparmaceae</taxon>
        <taxon>Tetraparma</taxon>
    </lineage>
</organism>
<feature type="region of interest" description="Disordered" evidence="1">
    <location>
        <begin position="405"/>
        <end position="432"/>
    </location>
</feature>
<feature type="domain" description="GPR180/TMEM145 transmembrane" evidence="3">
    <location>
        <begin position="168"/>
        <end position="344"/>
    </location>
</feature>
<feature type="transmembrane region" description="Helical" evidence="2">
    <location>
        <begin position="324"/>
        <end position="344"/>
    </location>
</feature>
<feature type="transmembrane region" description="Helical" evidence="2">
    <location>
        <begin position="143"/>
        <end position="162"/>
    </location>
</feature>
<proteinExistence type="predicted"/>
<keyword evidence="5" id="KW-1185">Reference proteome</keyword>
<keyword evidence="2" id="KW-0812">Transmembrane</keyword>
<sequence length="501" mass="55674">EFTVDYMEGSYPTLLLYYEGWDGWSSAIDPAKKMTCRERHELASKIVPLFKESEMVPTISPLNEATWLGRRVLRSSGFLYFRAGRPQWFFMAVASCSTPQNTLQSTACDESGFCQGPLLLNIDYSMTNQGSEFSADEQGLLEFHVAVFVLQTLAYAAAIAGVRRGLLRLNKYHVTVKLLVTSSSFLWLSLLLRVIEYQSYSDTGRYNNELATAADFLFDASDLLLVYLMVFLAKGWTLVRYKISSGGRLKLAVLMTVTGFATLALDSWKSYNFDSATVVYYYTTAPGICVTWLRGVVFVWFAYCCRVTMSTFTSKKRFYIRYSAIFGAYLLSKPVMVLVGNHAANSDNRFAFLRVWEVTQLFVGQTLFILMYYPGLSINKGFPFHSVSSAMLGLVQGVRTGDYLREQERGGGGGSAGGAQPAPVTTPTAEAGPGAVQDLHAARSAMTERGLHLRDHLLNLKDASRELLDRLADMDGYDGEDVAFDRDPGGGAYADLDRLGR</sequence>
<gene>
    <name evidence="4" type="ORF">TeGR_g14849</name>
</gene>
<protein>
    <recommendedName>
        <fullName evidence="3">GPR180/TMEM145 transmembrane domain-containing protein</fullName>
    </recommendedName>
</protein>
<dbReference type="Proteomes" id="UP001165060">
    <property type="component" value="Unassembled WGS sequence"/>
</dbReference>
<feature type="transmembrane region" description="Helical" evidence="2">
    <location>
        <begin position="280"/>
        <end position="303"/>
    </location>
</feature>
<accession>A0ABQ6MYB7</accession>
<dbReference type="Pfam" id="PF10192">
    <property type="entry name" value="GPR180-TMEM145_TM"/>
    <property type="match status" value="1"/>
</dbReference>
<feature type="non-terminal residue" evidence="4">
    <location>
        <position position="1"/>
    </location>
</feature>
<evidence type="ECO:0000259" key="3">
    <source>
        <dbReference type="Pfam" id="PF10192"/>
    </source>
</evidence>
<dbReference type="PANTHER" id="PTHR23252:SF24">
    <property type="entry name" value="TRANSMEMBRANE PROTEIN 145"/>
    <property type="match status" value="1"/>
</dbReference>
<evidence type="ECO:0000256" key="2">
    <source>
        <dbReference type="SAM" id="Phobius"/>
    </source>
</evidence>
<feature type="transmembrane region" description="Helical" evidence="2">
    <location>
        <begin position="251"/>
        <end position="268"/>
    </location>
</feature>